<dbReference type="GO" id="GO:0034354">
    <property type="term" value="P:'de novo' NAD+ biosynthetic process from L-tryptophan"/>
    <property type="evidence" value="ECO:0007669"/>
    <property type="project" value="TreeGrafter"/>
</dbReference>
<keyword evidence="4 5" id="KW-0349">Heme</keyword>
<organism evidence="6 7">
    <name type="scientific">Aspergillus ibericus CBS 121593</name>
    <dbReference type="NCBI Taxonomy" id="1448316"/>
    <lineage>
        <taxon>Eukaryota</taxon>
        <taxon>Fungi</taxon>
        <taxon>Dikarya</taxon>
        <taxon>Ascomycota</taxon>
        <taxon>Pezizomycotina</taxon>
        <taxon>Eurotiomycetes</taxon>
        <taxon>Eurotiomycetidae</taxon>
        <taxon>Eurotiales</taxon>
        <taxon>Aspergillaceae</taxon>
        <taxon>Aspergillus</taxon>
        <taxon>Aspergillus subgen. Circumdati</taxon>
    </lineage>
</organism>
<dbReference type="AlphaFoldDB" id="A0A395H8Q6"/>
<dbReference type="OrthoDB" id="540174at2759"/>
<reference evidence="6 7" key="1">
    <citation type="submission" date="2018-02" db="EMBL/GenBank/DDBJ databases">
        <title>The genomes of Aspergillus section Nigri reveals drivers in fungal speciation.</title>
        <authorList>
            <consortium name="DOE Joint Genome Institute"/>
            <person name="Vesth T.C."/>
            <person name="Nybo J."/>
            <person name="Theobald S."/>
            <person name="Brandl J."/>
            <person name="Frisvad J.C."/>
            <person name="Nielsen K.F."/>
            <person name="Lyhne E.K."/>
            <person name="Kogle M.E."/>
            <person name="Kuo A."/>
            <person name="Riley R."/>
            <person name="Clum A."/>
            <person name="Nolan M."/>
            <person name="Lipzen A."/>
            <person name="Salamov A."/>
            <person name="Henrissat B."/>
            <person name="Wiebenga A."/>
            <person name="De vries R.P."/>
            <person name="Grigoriev I.V."/>
            <person name="Mortensen U.H."/>
            <person name="Andersen M.R."/>
            <person name="Baker S.E."/>
        </authorList>
    </citation>
    <scope>NUCLEOTIDE SEQUENCE [LARGE SCALE GENOMIC DNA]</scope>
    <source>
        <strain evidence="6 7">CBS 121593</strain>
    </source>
</reference>
<keyword evidence="5 6" id="KW-0223">Dioxygenase</keyword>
<evidence type="ECO:0000256" key="4">
    <source>
        <dbReference type="PIRSR" id="PIRSR600898-1"/>
    </source>
</evidence>
<gene>
    <name evidence="6" type="ORF">BO80DRAFT_453833</name>
</gene>
<evidence type="ECO:0000256" key="2">
    <source>
        <dbReference type="ARBA" id="ARBA00022723"/>
    </source>
</evidence>
<evidence type="ECO:0000313" key="6">
    <source>
        <dbReference type="EMBL" id="RAL02614.1"/>
    </source>
</evidence>
<dbReference type="STRING" id="1448316.A0A395H8Q6"/>
<evidence type="ECO:0000256" key="1">
    <source>
        <dbReference type="ARBA" id="ARBA00007119"/>
    </source>
</evidence>
<dbReference type="InterPro" id="IPR000898">
    <property type="entry name" value="Indolamine_dOase"/>
</dbReference>
<comment type="function">
    <text evidence="5">Produces N-formyl-kynurenine through the oxidation of tryptophan.</text>
</comment>
<dbReference type="Proteomes" id="UP000249402">
    <property type="component" value="Unassembled WGS sequence"/>
</dbReference>
<dbReference type="VEuPathDB" id="FungiDB:BO80DRAFT_453833"/>
<keyword evidence="5" id="KW-0560">Oxidoreductase</keyword>
<dbReference type="InterPro" id="IPR037217">
    <property type="entry name" value="Trp/Indoleamine_2_3_dOase-like"/>
</dbReference>
<dbReference type="RefSeq" id="XP_025576941.1">
    <property type="nucleotide sequence ID" value="XM_025722041.1"/>
</dbReference>
<dbReference type="GO" id="GO:0005737">
    <property type="term" value="C:cytoplasm"/>
    <property type="evidence" value="ECO:0007669"/>
    <property type="project" value="TreeGrafter"/>
</dbReference>
<evidence type="ECO:0000256" key="5">
    <source>
        <dbReference type="RuleBase" id="RU369119"/>
    </source>
</evidence>
<protein>
    <recommendedName>
        <fullName evidence="5">Indoleamine 2,3-dioxygenase</fullName>
        <ecNumber evidence="5">1.13.11.52</ecNumber>
    </recommendedName>
</protein>
<dbReference type="GO" id="GO:0020037">
    <property type="term" value="F:heme binding"/>
    <property type="evidence" value="ECO:0007669"/>
    <property type="project" value="UniProtKB-UniRule"/>
</dbReference>
<dbReference type="EC" id="1.13.11.52" evidence="5"/>
<keyword evidence="7" id="KW-1185">Reference proteome</keyword>
<dbReference type="Pfam" id="PF01231">
    <property type="entry name" value="IDO"/>
    <property type="match status" value="1"/>
</dbReference>
<dbReference type="SUPFAM" id="SSF140959">
    <property type="entry name" value="Indolic compounds 2,3-dioxygenase-like"/>
    <property type="match status" value="1"/>
</dbReference>
<dbReference type="GO" id="GO:0033754">
    <property type="term" value="F:indoleamine 2,3-dioxygenase activity"/>
    <property type="evidence" value="ECO:0007669"/>
    <property type="project" value="UniProtKB-EC"/>
</dbReference>
<keyword evidence="3 4" id="KW-0408">Iron</keyword>
<dbReference type="PANTHER" id="PTHR28657">
    <property type="entry name" value="INDOLEAMINE 2,3-DIOXYGENASE"/>
    <property type="match status" value="1"/>
</dbReference>
<evidence type="ECO:0000313" key="7">
    <source>
        <dbReference type="Proteomes" id="UP000249402"/>
    </source>
</evidence>
<accession>A0A395H8Q6</accession>
<sequence length="391" mass="44017">MLQPLDIDPSPYHISAKLNDPYYDQWENVIANLPRLLEHGIARTTIDRISILSTDRLSSEPMWRRAYVVLSFLAQAYTWGAEVASDTLPLSIVRPLMEVAQYFQVQPCATFAAFCLWNFSVPKSGPEDVETCLAQPDNLSTIASFTGTQDESWFFSISNAIEARGGQIIPPLLNALRAVQSNDLSQLEEFLQEICTSLEEICLTLMRMSEQCEPSVFYHQLRPMLCGSRDVTSIGRPKGVCYPNGGDSNAQSSTIQLFDIILGIHHEAAETEAAFGGSQAKYLEEMRHYMPGPHRKFLELMEEKCNIREFVLIQAHNTEVQRLYRSAVLKLRSVRDAHLSIVSRYVIVPAMREREPRCDPGGDDLTGTGGTEIMSFLRNRRDETDAASRVC</sequence>
<keyword evidence="2 4" id="KW-0479">Metal-binding</keyword>
<dbReference type="GeneID" id="37226906"/>
<dbReference type="EMBL" id="KZ824430">
    <property type="protein sequence ID" value="RAL02614.1"/>
    <property type="molecule type" value="Genomic_DNA"/>
</dbReference>
<dbReference type="Gene3D" id="1.20.58.480">
    <property type="match status" value="1"/>
</dbReference>
<feature type="binding site" description="proximal binding residue" evidence="4">
    <location>
        <position position="338"/>
    </location>
    <ligand>
        <name>heme b</name>
        <dbReference type="ChEBI" id="CHEBI:60344"/>
    </ligand>
    <ligandPart>
        <name>Fe</name>
        <dbReference type="ChEBI" id="CHEBI:18248"/>
    </ligandPart>
</feature>
<dbReference type="GO" id="GO:0046872">
    <property type="term" value="F:metal ion binding"/>
    <property type="evidence" value="ECO:0007669"/>
    <property type="project" value="UniProtKB-UniRule"/>
</dbReference>
<dbReference type="GO" id="GO:0019441">
    <property type="term" value="P:L-tryptophan catabolic process to kynurenine"/>
    <property type="evidence" value="ECO:0007669"/>
    <property type="project" value="UniProtKB-UniRule"/>
</dbReference>
<comment type="catalytic activity">
    <reaction evidence="5">
        <text>L-tryptophan + O2 = N-formyl-L-kynurenine</text>
        <dbReference type="Rhea" id="RHEA:24536"/>
        <dbReference type="ChEBI" id="CHEBI:15379"/>
        <dbReference type="ChEBI" id="CHEBI:57912"/>
        <dbReference type="ChEBI" id="CHEBI:58629"/>
    </reaction>
</comment>
<proteinExistence type="inferred from homology"/>
<dbReference type="PANTHER" id="PTHR28657:SF10">
    <property type="entry name" value="INDOLEAMINE 2,3-DIOXYGENASE"/>
    <property type="match status" value="1"/>
</dbReference>
<evidence type="ECO:0000256" key="3">
    <source>
        <dbReference type="ARBA" id="ARBA00023004"/>
    </source>
</evidence>
<name>A0A395H8Q6_9EURO</name>
<comment type="similarity">
    <text evidence="1 5">Belongs to the indoleamine 2,3-dioxygenase family.</text>
</comment>